<evidence type="ECO:0000259" key="8">
    <source>
        <dbReference type="PROSITE" id="PS50983"/>
    </source>
</evidence>
<feature type="chain" id="PRO_5013353506" evidence="7">
    <location>
        <begin position="34"/>
        <end position="328"/>
    </location>
</feature>
<dbReference type="Gene3D" id="3.40.50.1980">
    <property type="entry name" value="Nitrogenase molybdenum iron protein domain"/>
    <property type="match status" value="2"/>
</dbReference>
<dbReference type="GO" id="GO:0030288">
    <property type="term" value="C:outer membrane-bounded periplasmic space"/>
    <property type="evidence" value="ECO:0007669"/>
    <property type="project" value="TreeGrafter"/>
</dbReference>
<dbReference type="GO" id="GO:1901678">
    <property type="term" value="P:iron coordination entity transport"/>
    <property type="evidence" value="ECO:0007669"/>
    <property type="project" value="UniProtKB-ARBA"/>
</dbReference>
<evidence type="ECO:0000256" key="4">
    <source>
        <dbReference type="ARBA" id="ARBA00022496"/>
    </source>
</evidence>
<accession>A0A2A2B238</accession>
<feature type="signal peptide" evidence="7">
    <location>
        <begin position="1"/>
        <end position="33"/>
    </location>
</feature>
<comment type="subcellular location">
    <subcellularLocation>
        <location evidence="1">Cell envelope</location>
    </subcellularLocation>
</comment>
<feature type="domain" description="Fe/B12 periplasmic-binding" evidence="8">
    <location>
        <begin position="59"/>
        <end position="323"/>
    </location>
</feature>
<gene>
    <name evidence="9" type="ORF">CK621_00280</name>
</gene>
<dbReference type="AlphaFoldDB" id="A0A2A2B238"/>
<keyword evidence="4" id="KW-0406">Ion transport</keyword>
<keyword evidence="5 7" id="KW-0732">Signal</keyword>
<keyword evidence="3" id="KW-0813">Transport</keyword>
<keyword evidence="6" id="KW-0175">Coiled coil</keyword>
<dbReference type="Proteomes" id="UP000218439">
    <property type="component" value="Unassembled WGS sequence"/>
</dbReference>
<dbReference type="CDD" id="cd01140">
    <property type="entry name" value="FatB"/>
    <property type="match status" value="1"/>
</dbReference>
<organism evidence="9 10">
    <name type="scientific">Vandammella animalimorsus</name>
    <dbReference type="NCBI Taxonomy" id="2029117"/>
    <lineage>
        <taxon>Bacteria</taxon>
        <taxon>Pseudomonadati</taxon>
        <taxon>Pseudomonadota</taxon>
        <taxon>Betaproteobacteria</taxon>
        <taxon>Burkholderiales</taxon>
        <taxon>Comamonadaceae</taxon>
        <taxon>Vandammella</taxon>
    </lineage>
</organism>
<dbReference type="RefSeq" id="WP_095550814.1">
    <property type="nucleotide sequence ID" value="NZ_NSJE01000001.1"/>
</dbReference>
<sequence>MWKSAQKRLGGAWAARALALLMGLALAAGPAAAAGDTAAASMEFAHAQGSVRLNKPPTRVVVFDLATLDMLQALGVGAAVVGVPAFKMPQFLSAFEGDAHTKVGSLFEPNYEAIRALQPDAIFVGRRAQARYAQLSLLAPTLDMAIDEADAVQSIFSNLRKLGQLFGREQRAEELIAQAEQEIAALRALAPSAGKAMLLLVSGGRINSYGPDSRMGMLFTAFGVQPAQARGGQERHGQSISFEYILQANPDWLLVLDRDAAIGREGAAAQRLLDNALIKATNAGKKGQIAYLDAMNWYVLDGAGITALRQNVRQLQQVLGAAKNQAAQ</sequence>
<comment type="similarity">
    <text evidence="2">Belongs to the bacterial solute-binding protein 8 family.</text>
</comment>
<evidence type="ECO:0000256" key="5">
    <source>
        <dbReference type="ARBA" id="ARBA00022729"/>
    </source>
</evidence>
<evidence type="ECO:0000256" key="2">
    <source>
        <dbReference type="ARBA" id="ARBA00008814"/>
    </source>
</evidence>
<evidence type="ECO:0000313" key="10">
    <source>
        <dbReference type="Proteomes" id="UP000218439"/>
    </source>
</evidence>
<keyword evidence="4" id="KW-0410">Iron transport</keyword>
<dbReference type="InterPro" id="IPR051313">
    <property type="entry name" value="Bact_iron-sidero_bind"/>
</dbReference>
<evidence type="ECO:0000313" key="9">
    <source>
        <dbReference type="EMBL" id="PAT44079.1"/>
    </source>
</evidence>
<keyword evidence="4" id="KW-0408">Iron</keyword>
<dbReference type="PANTHER" id="PTHR30532:SF28">
    <property type="entry name" value="PETROBACTIN-BINDING PROTEIN YCLQ"/>
    <property type="match status" value="1"/>
</dbReference>
<dbReference type="SUPFAM" id="SSF53807">
    <property type="entry name" value="Helical backbone' metal receptor"/>
    <property type="match status" value="1"/>
</dbReference>
<name>A0A2A2B238_9BURK</name>
<comment type="caution">
    <text evidence="9">The sequence shown here is derived from an EMBL/GenBank/DDBJ whole genome shotgun (WGS) entry which is preliminary data.</text>
</comment>
<evidence type="ECO:0000256" key="1">
    <source>
        <dbReference type="ARBA" id="ARBA00004196"/>
    </source>
</evidence>
<evidence type="ECO:0000256" key="6">
    <source>
        <dbReference type="SAM" id="Coils"/>
    </source>
</evidence>
<evidence type="ECO:0000256" key="3">
    <source>
        <dbReference type="ARBA" id="ARBA00022448"/>
    </source>
</evidence>
<dbReference type="InterPro" id="IPR033870">
    <property type="entry name" value="FatB"/>
</dbReference>
<protein>
    <submittedName>
        <fullName evidence="9">Iron ABC transporter substrate-binding protein</fullName>
    </submittedName>
</protein>
<dbReference type="Pfam" id="PF01497">
    <property type="entry name" value="Peripla_BP_2"/>
    <property type="match status" value="1"/>
</dbReference>
<dbReference type="PANTHER" id="PTHR30532">
    <property type="entry name" value="IRON III DICITRATE-BINDING PERIPLASMIC PROTEIN"/>
    <property type="match status" value="1"/>
</dbReference>
<dbReference type="PROSITE" id="PS50983">
    <property type="entry name" value="FE_B12_PBP"/>
    <property type="match status" value="1"/>
</dbReference>
<dbReference type="InterPro" id="IPR002491">
    <property type="entry name" value="ABC_transptr_periplasmic_BD"/>
</dbReference>
<reference evidence="9 10" key="1">
    <citation type="submission" date="2017-08" db="EMBL/GenBank/DDBJ databases">
        <title>WGS of Clinical strains of the CDC Group NO-1 linked to zoonotic infections in humans.</title>
        <authorList>
            <person name="Bernier A.-M."/>
            <person name="Bernard K."/>
        </authorList>
    </citation>
    <scope>NUCLEOTIDE SEQUENCE [LARGE SCALE GENOMIC DNA]</scope>
    <source>
        <strain evidence="9 10">NML120219</strain>
    </source>
</reference>
<evidence type="ECO:0000256" key="7">
    <source>
        <dbReference type="SAM" id="SignalP"/>
    </source>
</evidence>
<feature type="coiled-coil region" evidence="6">
    <location>
        <begin position="162"/>
        <end position="189"/>
    </location>
</feature>
<proteinExistence type="inferred from homology"/>
<dbReference type="EMBL" id="NSJE01000001">
    <property type="protein sequence ID" value="PAT44079.1"/>
    <property type="molecule type" value="Genomic_DNA"/>
</dbReference>